<dbReference type="InterPro" id="IPR007391">
    <property type="entry name" value="Vancomycin_resist_VanW"/>
</dbReference>
<accession>A0A6J6HYC6</accession>
<dbReference type="PANTHER" id="PTHR35788">
    <property type="entry name" value="EXPORTED PROTEIN-RELATED"/>
    <property type="match status" value="1"/>
</dbReference>
<organism evidence="4">
    <name type="scientific">freshwater metagenome</name>
    <dbReference type="NCBI Taxonomy" id="449393"/>
    <lineage>
        <taxon>unclassified sequences</taxon>
        <taxon>metagenomes</taxon>
        <taxon>ecological metagenomes</taxon>
    </lineage>
</organism>
<feature type="domain" description="YoaR-like putative peptidoglycan binding" evidence="3">
    <location>
        <begin position="266"/>
        <end position="336"/>
    </location>
</feature>
<feature type="region of interest" description="Disordered" evidence="1">
    <location>
        <begin position="567"/>
        <end position="602"/>
    </location>
</feature>
<protein>
    <submittedName>
        <fullName evidence="4">Unannotated protein</fullName>
    </submittedName>
</protein>
<reference evidence="4" key="1">
    <citation type="submission" date="2020-05" db="EMBL/GenBank/DDBJ databases">
        <authorList>
            <person name="Chiriac C."/>
            <person name="Salcher M."/>
            <person name="Ghai R."/>
            <person name="Kavagutti S V."/>
        </authorList>
    </citation>
    <scope>NUCLEOTIDE SEQUENCE</scope>
</reference>
<dbReference type="PANTHER" id="PTHR35788:SF1">
    <property type="entry name" value="EXPORTED PROTEIN"/>
    <property type="match status" value="1"/>
</dbReference>
<feature type="transmembrane region" description="Helical" evidence="2">
    <location>
        <begin position="23"/>
        <end position="42"/>
    </location>
</feature>
<sequence>MASGTTGQLTAAELSARRLRRRLVIAAVFAVSLILIVLNANARGNVPSGTTVEGVSIGGLSAEQATSVLTKKLAPRIKKDITLTADGREVTVDAQKAGLALDAESTVSKATSLTGTGNVFSRLFGKGGAIEPVYKVNQSALDRSIAKISKKLNRGVVDGGLAFSGTTVEAIEPEAGKGVSAESVTSALLATALAKNRKHEISLEDIQPALSSQQVQEALNSLGQTVVSGPISLEVSVPGTDESAGINKTVTLPIRRLSPFLSTAVVDKKIQIAVNANALIKNLQKDLAGLQEPARDATFRISNGKPVILPSRDGQQVNAQALGGAVARALSSDEDRVADVGLTTQPAAFTTEDAKKLGVVEKISTFTQPFPYAPYRYQNIGQAAKRVNKTLLKPGDVFSLNSIAKERTPENGYTTGFVIKSGRLQEDLGGGVSTMATATWHAAFFAGLERIEQRAHSFYISRYQPGLEATVAWGTLDLKFRNDSPNGVFVTAVRGRNFVRVTMWGTKRYDIEADSGPRTNPKPYATVTDTSATCTPQDGVSGFKIVVTRVFKLNGKEVKREPLTTTYNPAADITCKKPKPTPAPTPTTTAKPTVKPTPKPTG</sequence>
<evidence type="ECO:0000313" key="4">
    <source>
        <dbReference type="EMBL" id="CAB4617553.1"/>
    </source>
</evidence>
<evidence type="ECO:0000256" key="2">
    <source>
        <dbReference type="SAM" id="Phobius"/>
    </source>
</evidence>
<keyword evidence="2" id="KW-1133">Transmembrane helix</keyword>
<dbReference type="EMBL" id="CAEZVF010000029">
    <property type="protein sequence ID" value="CAB4617553.1"/>
    <property type="molecule type" value="Genomic_DNA"/>
</dbReference>
<evidence type="ECO:0000259" key="3">
    <source>
        <dbReference type="Pfam" id="PF12229"/>
    </source>
</evidence>
<dbReference type="InterPro" id="IPR052913">
    <property type="entry name" value="Glycopeptide_resist_protein"/>
</dbReference>
<keyword evidence="2" id="KW-0812">Transmembrane</keyword>
<feature type="domain" description="YoaR-like putative peptidoglycan binding" evidence="3">
    <location>
        <begin position="91"/>
        <end position="195"/>
    </location>
</feature>
<name>A0A6J6HYC6_9ZZZZ</name>
<dbReference type="Pfam" id="PF12229">
    <property type="entry name" value="PG_binding_4"/>
    <property type="match status" value="2"/>
</dbReference>
<gene>
    <name evidence="4" type="ORF">UFOPK1939_00310</name>
</gene>
<dbReference type="Pfam" id="PF04294">
    <property type="entry name" value="VanW"/>
    <property type="match status" value="1"/>
</dbReference>
<evidence type="ECO:0000256" key="1">
    <source>
        <dbReference type="SAM" id="MobiDB-lite"/>
    </source>
</evidence>
<dbReference type="InterPro" id="IPR022029">
    <property type="entry name" value="YoaR-like_PG-bd"/>
</dbReference>
<dbReference type="AlphaFoldDB" id="A0A6J6HYC6"/>
<keyword evidence="2" id="KW-0472">Membrane</keyword>
<proteinExistence type="predicted"/>